<evidence type="ECO:0000313" key="3">
    <source>
        <dbReference type="Proteomes" id="UP001347796"/>
    </source>
</evidence>
<feature type="compositionally biased region" description="Polar residues" evidence="1">
    <location>
        <begin position="585"/>
        <end position="595"/>
    </location>
</feature>
<feature type="compositionally biased region" description="Basic and acidic residues" evidence="1">
    <location>
        <begin position="276"/>
        <end position="285"/>
    </location>
</feature>
<evidence type="ECO:0000313" key="2">
    <source>
        <dbReference type="EMBL" id="KAK6186842.1"/>
    </source>
</evidence>
<feature type="compositionally biased region" description="Low complexity" evidence="1">
    <location>
        <begin position="246"/>
        <end position="256"/>
    </location>
</feature>
<evidence type="ECO:0000256" key="1">
    <source>
        <dbReference type="SAM" id="MobiDB-lite"/>
    </source>
</evidence>
<feature type="compositionally biased region" description="Polar residues" evidence="1">
    <location>
        <begin position="329"/>
        <end position="338"/>
    </location>
</feature>
<comment type="caution">
    <text evidence="2">The sequence shown here is derived from an EMBL/GenBank/DDBJ whole genome shotgun (WGS) entry which is preliminary data.</text>
</comment>
<proteinExistence type="predicted"/>
<dbReference type="EMBL" id="JAZGQO010000005">
    <property type="protein sequence ID" value="KAK6186842.1"/>
    <property type="molecule type" value="Genomic_DNA"/>
</dbReference>
<sequence>MSSADIPIAFSAGEITRSMCTRCNFSKSAKDPHPFCPDCVEGETCSLLRRCDWCLPLDEKAFKAYLDVILKRATQQDRLVRSYVTVPEESQSPGAGMFSDAERQVDDFDRMESPQERGRGVSERSSSQKDGASRKLGVSALPSACLKPKSFKKTNASKQTSAPQKAGASQTIGALHAPSASQTSSTSQTTGAPQAPDISQTVGASQAPGVAQTFGASQTPGVSLTLSAVQILDVLKNLLINTGQVTGDSSSSTGTTRIPLSTNATTHDVEAPVYEPAHESGESDHWSANSEASDSEPGILSPRYTIAWIYSTLPDLSPQPLPPDRPVESNVSSKSTPAVTVGRSLPPDGTVKQVSSFHNSAFKKLNWKGRLFNKPVIKESLYPIHGLDFSIDALKVDSNIECLTSRRSIPGAKIEDGILSCWESWVKQSMMALSHLGTHLEALSEKFCHSKNEDDICVTSAIAASALNTIANSNTFLVGNIIKERRVAALEGSKLEHHLRESLLSQPVTEEYVFHNNIQEALKAQDSHNTQVAMAKSLESNIKVERILKRKHVSFGRNQPSYKKPRFSQQMTASTPSATTSTSSNSYKFGASNSVRDQDNKRGGRRGFYSRSSYNSRTCTPRRS</sequence>
<feature type="region of interest" description="Disordered" evidence="1">
    <location>
        <begin position="149"/>
        <end position="204"/>
    </location>
</feature>
<reference evidence="2 3" key="1">
    <citation type="submission" date="2024-01" db="EMBL/GenBank/DDBJ databases">
        <title>The genome of the rayed Mediterranean limpet Patella caerulea (Linnaeus, 1758).</title>
        <authorList>
            <person name="Anh-Thu Weber A."/>
            <person name="Halstead-Nussloch G."/>
        </authorList>
    </citation>
    <scope>NUCLEOTIDE SEQUENCE [LARGE SCALE GENOMIC DNA]</scope>
    <source>
        <strain evidence="2">AATW-2023a</strain>
        <tissue evidence="2">Whole specimen</tissue>
    </source>
</reference>
<dbReference type="AlphaFoldDB" id="A0AAN8JW69"/>
<feature type="compositionally biased region" description="Low complexity" evidence="1">
    <location>
        <begin position="607"/>
        <end position="617"/>
    </location>
</feature>
<feature type="compositionally biased region" description="Low complexity" evidence="1">
    <location>
        <begin position="572"/>
        <end position="584"/>
    </location>
</feature>
<feature type="compositionally biased region" description="Basic and acidic residues" evidence="1">
    <location>
        <begin position="110"/>
        <end position="122"/>
    </location>
</feature>
<feature type="compositionally biased region" description="Polar residues" evidence="1">
    <location>
        <begin position="153"/>
        <end position="172"/>
    </location>
</feature>
<feature type="compositionally biased region" description="Polar residues" evidence="1">
    <location>
        <begin position="556"/>
        <end position="571"/>
    </location>
</feature>
<protein>
    <submittedName>
        <fullName evidence="2">Uncharacterized protein</fullName>
    </submittedName>
</protein>
<feature type="region of interest" description="Disordered" evidence="1">
    <location>
        <begin position="555"/>
        <end position="624"/>
    </location>
</feature>
<feature type="region of interest" description="Disordered" evidence="1">
    <location>
        <begin position="244"/>
        <end position="297"/>
    </location>
</feature>
<feature type="compositionally biased region" description="Low complexity" evidence="1">
    <location>
        <begin position="177"/>
        <end position="195"/>
    </location>
</feature>
<gene>
    <name evidence="2" type="ORF">SNE40_006110</name>
</gene>
<keyword evidence="3" id="KW-1185">Reference proteome</keyword>
<organism evidence="2 3">
    <name type="scientific">Patella caerulea</name>
    <name type="common">Rayed Mediterranean limpet</name>
    <dbReference type="NCBI Taxonomy" id="87958"/>
    <lineage>
        <taxon>Eukaryota</taxon>
        <taxon>Metazoa</taxon>
        <taxon>Spiralia</taxon>
        <taxon>Lophotrochozoa</taxon>
        <taxon>Mollusca</taxon>
        <taxon>Gastropoda</taxon>
        <taxon>Patellogastropoda</taxon>
        <taxon>Patelloidea</taxon>
        <taxon>Patellidae</taxon>
        <taxon>Patella</taxon>
    </lineage>
</organism>
<accession>A0AAN8JW69</accession>
<dbReference type="Proteomes" id="UP001347796">
    <property type="component" value="Unassembled WGS sequence"/>
</dbReference>
<feature type="region of interest" description="Disordered" evidence="1">
    <location>
        <begin position="110"/>
        <end position="135"/>
    </location>
</feature>
<feature type="region of interest" description="Disordered" evidence="1">
    <location>
        <begin position="319"/>
        <end position="347"/>
    </location>
</feature>
<name>A0AAN8JW69_PATCE</name>